<protein>
    <submittedName>
        <fullName evidence="2">ATP-binding protein</fullName>
    </submittedName>
</protein>
<dbReference type="AlphaFoldDB" id="A0ABD5PBN1"/>
<dbReference type="InterPro" id="IPR014729">
    <property type="entry name" value="Rossmann-like_a/b/a_fold"/>
</dbReference>
<sequence>MTESEPTAESTPTVLSWSGGKDAAVALEALRDDPAVRVTGLLTTVSAATDRTTMHGVRPELIEAQADALSLPLRTVELPADPSNDEYEARMRAVHDELAGEGVERVAFGDLYLEDVRAYRESNLADAALDGVWPLWGRDTGELAREFVDRGFRAIVVCVDGSVLDASFVGREYDASLLADLPDGVDPCAENGEFHTFVVGGPGFDSAVGVERGETVTRDVQGSAFHYQDLLAR</sequence>
<organism evidence="2 3">
    <name type="scientific">Halobium salinum</name>
    <dbReference type="NCBI Taxonomy" id="1364940"/>
    <lineage>
        <taxon>Archaea</taxon>
        <taxon>Methanobacteriati</taxon>
        <taxon>Methanobacteriota</taxon>
        <taxon>Stenosarchaea group</taxon>
        <taxon>Halobacteria</taxon>
        <taxon>Halobacteriales</taxon>
        <taxon>Haloferacaceae</taxon>
        <taxon>Halobium</taxon>
    </lineage>
</organism>
<dbReference type="Proteomes" id="UP001595921">
    <property type="component" value="Unassembled WGS sequence"/>
</dbReference>
<dbReference type="Pfam" id="PF01902">
    <property type="entry name" value="Diphthami_syn_2"/>
    <property type="match status" value="1"/>
</dbReference>
<reference evidence="2 3" key="1">
    <citation type="journal article" date="2019" name="Int. J. Syst. Evol. Microbiol.">
        <title>The Global Catalogue of Microorganisms (GCM) 10K type strain sequencing project: providing services to taxonomists for standard genome sequencing and annotation.</title>
        <authorList>
            <consortium name="The Broad Institute Genomics Platform"/>
            <consortium name="The Broad Institute Genome Sequencing Center for Infectious Disease"/>
            <person name="Wu L."/>
            <person name="Ma J."/>
        </authorList>
    </citation>
    <scope>NUCLEOTIDE SEQUENCE [LARGE SCALE GENOMIC DNA]</scope>
    <source>
        <strain evidence="2 3">CGMCC 1.12553</strain>
    </source>
</reference>
<dbReference type="RefSeq" id="WP_267624327.1">
    <property type="nucleotide sequence ID" value="NZ_JAODIW010000008.1"/>
</dbReference>
<dbReference type="InterPro" id="IPR002761">
    <property type="entry name" value="Diphthami_syn_dom"/>
</dbReference>
<keyword evidence="2" id="KW-0067">ATP-binding</keyword>
<comment type="caution">
    <text evidence="2">The sequence shown here is derived from an EMBL/GenBank/DDBJ whole genome shotgun (WGS) entry which is preliminary data.</text>
</comment>
<evidence type="ECO:0000313" key="3">
    <source>
        <dbReference type="Proteomes" id="UP001595921"/>
    </source>
</evidence>
<dbReference type="EMBL" id="JBHSDS010000006">
    <property type="protein sequence ID" value="MFC4358094.1"/>
    <property type="molecule type" value="Genomic_DNA"/>
</dbReference>
<dbReference type="Gene3D" id="3.40.50.620">
    <property type="entry name" value="HUPs"/>
    <property type="match status" value="1"/>
</dbReference>
<evidence type="ECO:0000259" key="1">
    <source>
        <dbReference type="Pfam" id="PF01902"/>
    </source>
</evidence>
<name>A0ABD5PBN1_9EURY</name>
<keyword evidence="2" id="KW-0547">Nucleotide-binding</keyword>
<keyword evidence="3" id="KW-1185">Reference proteome</keyword>
<dbReference type="GO" id="GO:0005524">
    <property type="term" value="F:ATP binding"/>
    <property type="evidence" value="ECO:0007669"/>
    <property type="project" value="UniProtKB-KW"/>
</dbReference>
<dbReference type="SUPFAM" id="SSF52402">
    <property type="entry name" value="Adenine nucleotide alpha hydrolases-like"/>
    <property type="match status" value="1"/>
</dbReference>
<evidence type="ECO:0000313" key="2">
    <source>
        <dbReference type="EMBL" id="MFC4358094.1"/>
    </source>
</evidence>
<feature type="domain" description="Diphthamide synthase" evidence="1">
    <location>
        <begin position="15"/>
        <end position="219"/>
    </location>
</feature>
<gene>
    <name evidence="2" type="ORF">ACFO0N_09055</name>
</gene>
<accession>A0ABD5PBN1</accession>
<dbReference type="Gene3D" id="3.90.1490.10">
    <property type="entry name" value="putative n-type atp pyrophosphatase, domain 2"/>
    <property type="match status" value="1"/>
</dbReference>
<proteinExistence type="predicted"/>